<dbReference type="RefSeq" id="WP_109188387.1">
    <property type="nucleotide sequence ID" value="NZ_BMYA01000001.1"/>
</dbReference>
<comment type="caution">
    <text evidence="4">The sequence shown here is derived from an EMBL/GenBank/DDBJ whole genome shotgun (WGS) entry which is preliminary data.</text>
</comment>
<evidence type="ECO:0000313" key="5">
    <source>
        <dbReference type="Proteomes" id="UP000245020"/>
    </source>
</evidence>
<proteinExistence type="predicted"/>
<feature type="domain" description="Peptidase M16 C-terminal" evidence="3">
    <location>
        <begin position="219"/>
        <end position="394"/>
    </location>
</feature>
<reference evidence="5" key="1">
    <citation type="submission" date="2018-05" db="EMBL/GenBank/DDBJ databases">
        <title>Ignatzschineria dubaiensis sp. nov., isolated from necrotic foot tissues of dromedaries (Camelus dromedarius) and associated maggots in Dubai, United Arab Emirates.</title>
        <authorList>
            <person name="Tsang C.C."/>
            <person name="Tang J.Y.M."/>
            <person name="Fong J.Y.H."/>
            <person name="Kinne J."/>
            <person name="Lee H.H."/>
            <person name="Joseph M."/>
            <person name="Jose S."/>
            <person name="Schuster R.K."/>
            <person name="Tang Y."/>
            <person name="Sivakumar S."/>
            <person name="Chen J.H.K."/>
            <person name="Teng J.L.L."/>
            <person name="Lau S.K.P."/>
            <person name="Wernery U."/>
            <person name="Woo P.C.Y."/>
        </authorList>
    </citation>
    <scope>NUCLEOTIDE SEQUENCE [LARGE SCALE GENOMIC DNA]</scope>
    <source>
        <strain evidence="5">KCTC 22644</strain>
    </source>
</reference>
<feature type="domain" description="Peptidase M16 N-terminal" evidence="2">
    <location>
        <begin position="67"/>
        <end position="194"/>
    </location>
</feature>
<keyword evidence="5" id="KW-1185">Reference proteome</keyword>
<dbReference type="InterPro" id="IPR011765">
    <property type="entry name" value="Pept_M16_N"/>
</dbReference>
<feature type="signal peptide" evidence="1">
    <location>
        <begin position="1"/>
        <end position="38"/>
    </location>
</feature>
<dbReference type="Pfam" id="PF00675">
    <property type="entry name" value="Peptidase_M16"/>
    <property type="match status" value="1"/>
</dbReference>
<dbReference type="PANTHER" id="PTHR11851:SF224">
    <property type="entry name" value="PROCESSING PROTEASE"/>
    <property type="match status" value="1"/>
</dbReference>
<evidence type="ECO:0000259" key="2">
    <source>
        <dbReference type="Pfam" id="PF00675"/>
    </source>
</evidence>
<dbReference type="SUPFAM" id="SSF63411">
    <property type="entry name" value="LuxS/MPP-like metallohydrolase"/>
    <property type="match status" value="2"/>
</dbReference>
<dbReference type="Pfam" id="PF05193">
    <property type="entry name" value="Peptidase_M16_C"/>
    <property type="match status" value="1"/>
</dbReference>
<dbReference type="PANTHER" id="PTHR11851">
    <property type="entry name" value="METALLOPROTEASE"/>
    <property type="match status" value="1"/>
</dbReference>
<dbReference type="InterPro" id="IPR007863">
    <property type="entry name" value="Peptidase_M16_C"/>
</dbReference>
<protein>
    <submittedName>
        <fullName evidence="4">Insulinase family protein</fullName>
    </submittedName>
</protein>
<organism evidence="4 5">
    <name type="scientific">Ignatzschineria ureiclastica</name>
    <dbReference type="NCBI Taxonomy" id="472582"/>
    <lineage>
        <taxon>Bacteria</taxon>
        <taxon>Pseudomonadati</taxon>
        <taxon>Pseudomonadota</taxon>
        <taxon>Gammaproteobacteria</taxon>
        <taxon>Cardiobacteriales</taxon>
        <taxon>Ignatzschineriaceae</taxon>
        <taxon>Ignatzschineria</taxon>
    </lineage>
</organism>
<dbReference type="InterPro" id="IPR011249">
    <property type="entry name" value="Metalloenz_LuxS/M16"/>
</dbReference>
<name>A0A2U2AGJ4_9GAMM</name>
<evidence type="ECO:0000313" key="4">
    <source>
        <dbReference type="EMBL" id="PWD81760.1"/>
    </source>
</evidence>
<accession>A0A2U2AGJ4</accession>
<dbReference type="AlphaFoldDB" id="A0A2U2AGJ4"/>
<dbReference type="Gene3D" id="3.30.830.10">
    <property type="entry name" value="Metalloenzyme, LuxS/M16 peptidase-like"/>
    <property type="match status" value="2"/>
</dbReference>
<dbReference type="Proteomes" id="UP000245020">
    <property type="component" value="Unassembled WGS sequence"/>
</dbReference>
<dbReference type="InterPro" id="IPR050361">
    <property type="entry name" value="MPP/UQCRC_Complex"/>
</dbReference>
<evidence type="ECO:0000259" key="3">
    <source>
        <dbReference type="Pfam" id="PF05193"/>
    </source>
</evidence>
<dbReference type="EMBL" id="QEWQ01000001">
    <property type="protein sequence ID" value="PWD81760.1"/>
    <property type="molecule type" value="Genomic_DNA"/>
</dbReference>
<dbReference type="GO" id="GO:0046872">
    <property type="term" value="F:metal ion binding"/>
    <property type="evidence" value="ECO:0007669"/>
    <property type="project" value="InterPro"/>
</dbReference>
<dbReference type="OrthoDB" id="9811314at2"/>
<feature type="chain" id="PRO_5015699779" evidence="1">
    <location>
        <begin position="39"/>
        <end position="474"/>
    </location>
</feature>
<gene>
    <name evidence="4" type="ORF">DC083_00765</name>
</gene>
<keyword evidence="1" id="KW-0732">Signal</keyword>
<evidence type="ECO:0000256" key="1">
    <source>
        <dbReference type="SAM" id="SignalP"/>
    </source>
</evidence>
<sequence length="474" mass="52025">MNKLFPLTEYAQSKRLNLKKIAVTLMTTTALLLGTAHADTATANSPSETKTRTVETWKTAEGADVYYRYAPEIPIVDLIVAVDAGSFRDGEQYGLASMTANMMTKGSGELDEEAFLIQLDQLQSSIGVSSNLQQTRFSLRSLADETHLQPSLTLFYDVLAHPQFDEAIFEREITQAIDGEKALLDDPASIASELYYQTLYPNGYLGVTSEMLQASLKKLKVEDLKQFRDQFYHANQAKIVFVGDLSQDEAKNIASQVSKLLGKGEAHTALAEKNEKVAPTRVERYFDSPQTQVILGQAGIDRFDPDYLPLIVGNHLLGGSGLTSMLMTTIREKDGLTYGIYSSFMPLSIAGPYSIRFSTKNASVDEAIDKTKAVIRDFIANGPEAEALQRAKNNFVGSLVLDLDSNAKQANSILNLATYGLPLDYYETLPEKVAAITPEEIQAAFKAHVNPDEMVTIIVGGDVAQKTDDTTETK</sequence>